<keyword evidence="3 7" id="KW-0812">Transmembrane</keyword>
<feature type="compositionally biased region" description="Acidic residues" evidence="6">
    <location>
        <begin position="987"/>
        <end position="1006"/>
    </location>
</feature>
<evidence type="ECO:0000256" key="2">
    <source>
        <dbReference type="ARBA" id="ARBA00009665"/>
    </source>
</evidence>
<feature type="transmembrane region" description="Helical" evidence="7">
    <location>
        <begin position="550"/>
        <end position="570"/>
    </location>
</feature>
<dbReference type="GO" id="GO:0005886">
    <property type="term" value="C:plasma membrane"/>
    <property type="evidence" value="ECO:0007669"/>
    <property type="project" value="TreeGrafter"/>
</dbReference>
<dbReference type="PROSITE" id="PS51380">
    <property type="entry name" value="EXS"/>
    <property type="match status" value="1"/>
</dbReference>
<feature type="domain" description="SPX" evidence="9">
    <location>
        <begin position="1"/>
        <end position="456"/>
    </location>
</feature>
<protein>
    <recommendedName>
        <fullName evidence="12">SPX domain-containing protein</fullName>
    </recommendedName>
</protein>
<evidence type="ECO:0000259" key="8">
    <source>
        <dbReference type="PROSITE" id="PS51380"/>
    </source>
</evidence>
<dbReference type="PROSITE" id="PS51382">
    <property type="entry name" value="SPX"/>
    <property type="match status" value="1"/>
</dbReference>
<comment type="subcellular location">
    <subcellularLocation>
        <location evidence="1">Membrane</location>
        <topology evidence="1">Multi-pass membrane protein</topology>
    </subcellularLocation>
</comment>
<comment type="caution">
    <text evidence="10">The sequence shown here is derived from an EMBL/GenBank/DDBJ whole genome shotgun (WGS) entry which is preliminary data.</text>
</comment>
<dbReference type="GO" id="GO:0006817">
    <property type="term" value="P:phosphate ion transport"/>
    <property type="evidence" value="ECO:0007669"/>
    <property type="project" value="TreeGrafter"/>
</dbReference>
<organism evidence="10 11">
    <name type="scientific">Endocarpon pusillum</name>
    <dbReference type="NCBI Taxonomy" id="364733"/>
    <lineage>
        <taxon>Eukaryota</taxon>
        <taxon>Fungi</taxon>
        <taxon>Dikarya</taxon>
        <taxon>Ascomycota</taxon>
        <taxon>Pezizomycotina</taxon>
        <taxon>Eurotiomycetes</taxon>
        <taxon>Chaetothyriomycetidae</taxon>
        <taxon>Verrucariales</taxon>
        <taxon>Verrucariaceae</taxon>
        <taxon>Endocarpon</taxon>
    </lineage>
</organism>
<dbReference type="OrthoDB" id="9970435at2759"/>
<dbReference type="EMBL" id="JAACFV010000032">
    <property type="protein sequence ID" value="KAF7510233.1"/>
    <property type="molecule type" value="Genomic_DNA"/>
</dbReference>
<evidence type="ECO:0000256" key="4">
    <source>
        <dbReference type="ARBA" id="ARBA00022989"/>
    </source>
</evidence>
<evidence type="ECO:0000256" key="7">
    <source>
        <dbReference type="SAM" id="Phobius"/>
    </source>
</evidence>
<feature type="region of interest" description="Disordered" evidence="6">
    <location>
        <begin position="902"/>
        <end position="1019"/>
    </location>
</feature>
<evidence type="ECO:0000256" key="6">
    <source>
        <dbReference type="SAM" id="MobiDB-lite"/>
    </source>
</evidence>
<evidence type="ECO:0000256" key="1">
    <source>
        <dbReference type="ARBA" id="ARBA00004141"/>
    </source>
</evidence>
<feature type="transmembrane region" description="Helical" evidence="7">
    <location>
        <begin position="820"/>
        <end position="839"/>
    </location>
</feature>
<feature type="compositionally biased region" description="Basic and acidic residues" evidence="6">
    <location>
        <begin position="1008"/>
        <end position="1019"/>
    </location>
</feature>
<dbReference type="InterPro" id="IPR004331">
    <property type="entry name" value="SPX_dom"/>
</dbReference>
<comment type="similarity">
    <text evidence="2">Belongs to the SYG1 (TC 2.A.94) family.</text>
</comment>
<feature type="transmembrane region" description="Helical" evidence="7">
    <location>
        <begin position="599"/>
        <end position="616"/>
    </location>
</feature>
<dbReference type="GO" id="GO:0016036">
    <property type="term" value="P:cellular response to phosphate starvation"/>
    <property type="evidence" value="ECO:0007669"/>
    <property type="project" value="TreeGrafter"/>
</dbReference>
<reference evidence="10" key="1">
    <citation type="submission" date="2020-02" db="EMBL/GenBank/DDBJ databases">
        <authorList>
            <person name="Palmer J.M."/>
        </authorList>
    </citation>
    <scope>NUCLEOTIDE SEQUENCE</scope>
    <source>
        <strain evidence="10">EPUS1.4</strain>
        <tissue evidence="10">Thallus</tissue>
    </source>
</reference>
<sequence length="1019" mass="116562">MKFAKELEEQLVPEWRIKYLDYKKGKKKIKAVARALRSVQQTPKLAGRWRHAADSSSFASRLPYTHYDFSGSRTDLHTRDYTGTVIQDAAPPAHTPKPRPARRESMTILMHTPPLPVSETQPLRSGQNGPVEPGQASRNYGSFVASPSRLVQSPGQDLVPLKLPDPAISPGAVRAQGQPPPDDAQSKKQVRMKTPPSDSDAYHVGATQTPQRKALSLPRHLFHSHRTASSPQAHTVSTSPFLRRMLSGTGIGTPPSPDVPLEAYQELDNKQEEFFEFLDKELDKIENFYSLKEEEASHRLQVLRAQLHEMRDRRMEQVLAAQRKGDLDTKALENPDSLLNGHGQEHGPGIFKPFGGIVSRSSKVGKTTEAMTQLGTPSGIEEAAHEARRDYVTRVDANQRVPYRSAKRKLKLALQEFYRGLELLKSYALVNRTAFRKINKKYDKAVNARPTGRYMMDKVNRAHFVKSDAVENIIVAVEDLYARYFERGNRKVAVGKLRSKMSKSGDYSQTSFRNGVWLAAGVAFASQGLIYAFQHLNHHDNNAVRVQTSYLLQLYGGYFLGVLLFLLFAIDCRIWTSSKINYIFVFEYDSRHVLDWRELAELPSVFLFLEGLIIWLNFRQSGENAMYIYWPVILIGLTLVTMCIPLRILYHRSRKWWGYSNWRLLLAGLYPVEFRDFFVGDMYCSLTYSMGNIALFFCLYAQKWTDPPRCNSTHSPLLGFFATLPAIWRAFQCLRRYYDSRNWFPHLANCGKYTFSILYYMSLSLYRIDRTDSLRALFIFFATINALYCSVWDVAMDWSLGNPYSIHPFLRDTLGYRRVWVYYLAIFLDPILRFTWIFYPIFGHEYQHSTLVSFLIALSEVARRGMWASFRVENEHCSNVGRFRASRDVPLPYSIECSSRRSGEARRPVEGQSATGVDLEQAASASSSSLRFRKTRPPSASTPVSRSIHRVGTIINQAHKQDFERKNRPGIVGENSENAPTDKQDSSDDDDDENDNPRDEDVDVEDMLQAREIIDRAQR</sequence>
<feature type="transmembrane region" description="Helical" evidence="7">
    <location>
        <begin position="678"/>
        <end position="701"/>
    </location>
</feature>
<dbReference type="Pfam" id="PF03124">
    <property type="entry name" value="EXS"/>
    <property type="match status" value="1"/>
</dbReference>
<evidence type="ECO:0000256" key="5">
    <source>
        <dbReference type="ARBA" id="ARBA00023136"/>
    </source>
</evidence>
<dbReference type="PANTHER" id="PTHR10783:SF103">
    <property type="entry name" value="SOLUTE CARRIER FAMILY 53 MEMBER 1"/>
    <property type="match status" value="1"/>
</dbReference>
<gene>
    <name evidence="10" type="ORF">GJ744_006929</name>
</gene>
<evidence type="ECO:0008006" key="12">
    <source>
        <dbReference type="Google" id="ProtNLM"/>
    </source>
</evidence>
<keyword evidence="11" id="KW-1185">Reference proteome</keyword>
<feature type="domain" description="EXS" evidence="8">
    <location>
        <begin position="709"/>
        <end position="903"/>
    </location>
</feature>
<feature type="transmembrane region" description="Helical" evidence="7">
    <location>
        <begin position="628"/>
        <end position="649"/>
    </location>
</feature>
<keyword evidence="4 7" id="KW-1133">Transmembrane helix</keyword>
<evidence type="ECO:0000313" key="10">
    <source>
        <dbReference type="EMBL" id="KAF7510233.1"/>
    </source>
</evidence>
<feature type="compositionally biased region" description="Polar residues" evidence="6">
    <location>
        <begin position="118"/>
        <end position="128"/>
    </location>
</feature>
<accession>A0A8H7AJG2</accession>
<evidence type="ECO:0000256" key="3">
    <source>
        <dbReference type="ARBA" id="ARBA00022692"/>
    </source>
</evidence>
<dbReference type="AlphaFoldDB" id="A0A8H7AJG2"/>
<feature type="region of interest" description="Disordered" evidence="6">
    <location>
        <begin position="113"/>
        <end position="204"/>
    </location>
</feature>
<name>A0A8H7AJG2_9EURO</name>
<dbReference type="GO" id="GO:0000822">
    <property type="term" value="F:inositol hexakisphosphate binding"/>
    <property type="evidence" value="ECO:0007669"/>
    <property type="project" value="TreeGrafter"/>
</dbReference>
<feature type="transmembrane region" description="Helical" evidence="7">
    <location>
        <begin position="774"/>
        <end position="795"/>
    </location>
</feature>
<dbReference type="Proteomes" id="UP000606974">
    <property type="component" value="Unassembled WGS sequence"/>
</dbReference>
<dbReference type="CDD" id="cd14475">
    <property type="entry name" value="SPX_SYG1_like"/>
    <property type="match status" value="1"/>
</dbReference>
<dbReference type="GO" id="GO:0005794">
    <property type="term" value="C:Golgi apparatus"/>
    <property type="evidence" value="ECO:0007669"/>
    <property type="project" value="TreeGrafter"/>
</dbReference>
<dbReference type="PANTHER" id="PTHR10783">
    <property type="entry name" value="XENOTROPIC AND POLYTROPIC RETROVIRUS RECEPTOR 1-RELATED"/>
    <property type="match status" value="1"/>
</dbReference>
<evidence type="ECO:0000259" key="9">
    <source>
        <dbReference type="PROSITE" id="PS51382"/>
    </source>
</evidence>
<keyword evidence="5 7" id="KW-0472">Membrane</keyword>
<evidence type="ECO:0000313" key="11">
    <source>
        <dbReference type="Proteomes" id="UP000606974"/>
    </source>
</evidence>
<dbReference type="InterPro" id="IPR004342">
    <property type="entry name" value="EXS_C"/>
</dbReference>
<proteinExistence type="inferred from homology"/>
<dbReference type="Pfam" id="PF03105">
    <property type="entry name" value="SPX"/>
    <property type="match status" value="1"/>
</dbReference>